<dbReference type="InterPro" id="IPR008407">
    <property type="entry name" value="Brnchd-chn_aa_trnsp_AzlD"/>
</dbReference>
<dbReference type="Pfam" id="PF05437">
    <property type="entry name" value="AzlD"/>
    <property type="match status" value="1"/>
</dbReference>
<feature type="transmembrane region" description="Helical" evidence="1">
    <location>
        <begin position="6"/>
        <end position="29"/>
    </location>
</feature>
<keyword evidence="1" id="KW-0472">Membrane</keyword>
<dbReference type="STRING" id="371042.NG99_24945"/>
<feature type="transmembrane region" description="Helical" evidence="1">
    <location>
        <begin position="87"/>
        <end position="106"/>
    </location>
</feature>
<dbReference type="Proteomes" id="UP000030351">
    <property type="component" value="Unassembled WGS sequence"/>
</dbReference>
<evidence type="ECO:0000313" key="2">
    <source>
        <dbReference type="EMBL" id="KGT86660.1"/>
    </source>
</evidence>
<comment type="caution">
    <text evidence="2">The sequence shown here is derived from an EMBL/GenBank/DDBJ whole genome shotgun (WGS) entry which is preliminary data.</text>
</comment>
<dbReference type="EMBL" id="JRUQ01000090">
    <property type="protein sequence ID" value="KGT86660.1"/>
    <property type="molecule type" value="Genomic_DNA"/>
</dbReference>
<dbReference type="AlphaFoldDB" id="A0A0A3YJ45"/>
<protein>
    <submittedName>
        <fullName evidence="2">Branched-chain amino acid transport</fullName>
    </submittedName>
</protein>
<accession>A0A0A3YJ45</accession>
<name>A0A0A3YJ45_9GAMM</name>
<organism evidence="2 3">
    <name type="scientific">Erwinia typographi</name>
    <dbReference type="NCBI Taxonomy" id="371042"/>
    <lineage>
        <taxon>Bacteria</taxon>
        <taxon>Pseudomonadati</taxon>
        <taxon>Pseudomonadota</taxon>
        <taxon>Gammaproteobacteria</taxon>
        <taxon>Enterobacterales</taxon>
        <taxon>Erwiniaceae</taxon>
        <taxon>Erwinia</taxon>
    </lineage>
</organism>
<dbReference type="RefSeq" id="WP_034899047.1">
    <property type="nucleotide sequence ID" value="NZ_JRUQ01000090.1"/>
</dbReference>
<reference evidence="2 3" key="1">
    <citation type="submission" date="2014-10" db="EMBL/GenBank/DDBJ databases">
        <title>Genome sequence of Erwinia typographi M043b.</title>
        <authorList>
            <person name="Chan K.-G."/>
            <person name="Tan W.-S."/>
        </authorList>
    </citation>
    <scope>NUCLEOTIDE SEQUENCE [LARGE SCALE GENOMIC DNA]</scope>
    <source>
        <strain evidence="2 3">M043b</strain>
    </source>
</reference>
<feature type="transmembrane region" description="Helical" evidence="1">
    <location>
        <begin position="41"/>
        <end position="59"/>
    </location>
</feature>
<keyword evidence="1" id="KW-0812">Transmembrane</keyword>
<keyword evidence="1" id="KW-1133">Transmembrane helix</keyword>
<keyword evidence="3" id="KW-1185">Reference proteome</keyword>
<dbReference type="eggNOG" id="ENOG5032T1U">
    <property type="taxonomic scope" value="Bacteria"/>
</dbReference>
<gene>
    <name evidence="2" type="ORF">NG99_24945</name>
</gene>
<evidence type="ECO:0000313" key="3">
    <source>
        <dbReference type="Proteomes" id="UP000030351"/>
    </source>
</evidence>
<proteinExistence type="predicted"/>
<dbReference type="OrthoDB" id="6694704at2"/>
<sequence>MASNVMIIAGIAVLSVGTWLMRFAGVKLGNRMALSERSRRLLSDAATTLLFAVALSNTFYEGVHFAGIARVAGVAVAVVLAWRKMPLIVVILAAALVTALLRYAGIR</sequence>
<evidence type="ECO:0000256" key="1">
    <source>
        <dbReference type="SAM" id="Phobius"/>
    </source>
</evidence>